<organism evidence="1 2">
    <name type="scientific">Catenibacillus scindens</name>
    <dbReference type="NCBI Taxonomy" id="673271"/>
    <lineage>
        <taxon>Bacteria</taxon>
        <taxon>Bacillati</taxon>
        <taxon>Bacillota</taxon>
        <taxon>Clostridia</taxon>
        <taxon>Lachnospirales</taxon>
        <taxon>Lachnospiraceae</taxon>
        <taxon>Catenibacillus</taxon>
    </lineage>
</organism>
<evidence type="ECO:0008006" key="3">
    <source>
        <dbReference type="Google" id="ProtNLM"/>
    </source>
</evidence>
<dbReference type="AlphaFoldDB" id="A0A7W8M4D4"/>
<accession>A0A7W8M4D4</accession>
<protein>
    <recommendedName>
        <fullName evidence="3">Core-binding (CB) domain-containing protein</fullName>
    </recommendedName>
</protein>
<comment type="caution">
    <text evidence="1">The sequence shown here is derived from an EMBL/GenBank/DDBJ whole genome shotgun (WGS) entry which is preliminary data.</text>
</comment>
<sequence length="181" mass="21384">MKTYKNYDEFEDEELSFGKKTFADLDREPEDGEFVFEYDEEMAEKIRCDNSEYLEIFEDDLEAAGVDDDVINRHLSYVDLYLNHFLLHEDILPMEEGTMNIDMFLGDYFIRKYAGATPKTIKSAAGSIKKFYRCMAKHGNIEQDDYDYLSLTVEEKMDEWQRICERHNDPSEDDPLAEFPI</sequence>
<gene>
    <name evidence="1" type="ORF">HNP82_000973</name>
</gene>
<keyword evidence="2" id="KW-1185">Reference proteome</keyword>
<evidence type="ECO:0000313" key="1">
    <source>
        <dbReference type="EMBL" id="MBB5263875.1"/>
    </source>
</evidence>
<dbReference type="RefSeq" id="WP_183772057.1">
    <property type="nucleotide sequence ID" value="NZ_CAWVEG010000055.1"/>
</dbReference>
<reference evidence="1 2" key="1">
    <citation type="submission" date="2020-08" db="EMBL/GenBank/DDBJ databases">
        <title>Genomic Encyclopedia of Type Strains, Phase IV (KMG-IV): sequencing the most valuable type-strain genomes for metagenomic binning, comparative biology and taxonomic classification.</title>
        <authorList>
            <person name="Goeker M."/>
        </authorList>
    </citation>
    <scope>NUCLEOTIDE SEQUENCE [LARGE SCALE GENOMIC DNA]</scope>
    <source>
        <strain evidence="1 2">DSM 106146</strain>
    </source>
</reference>
<proteinExistence type="predicted"/>
<dbReference type="Proteomes" id="UP000543642">
    <property type="component" value="Unassembled WGS sequence"/>
</dbReference>
<dbReference type="EMBL" id="JACHFW010000002">
    <property type="protein sequence ID" value="MBB5263875.1"/>
    <property type="molecule type" value="Genomic_DNA"/>
</dbReference>
<name>A0A7W8M4D4_9FIRM</name>
<evidence type="ECO:0000313" key="2">
    <source>
        <dbReference type="Proteomes" id="UP000543642"/>
    </source>
</evidence>